<organism evidence="4 5">
    <name type="scientific">Mesorhizobium kowhaii</name>
    <dbReference type="NCBI Taxonomy" id="1300272"/>
    <lineage>
        <taxon>Bacteria</taxon>
        <taxon>Pseudomonadati</taxon>
        <taxon>Pseudomonadota</taxon>
        <taxon>Alphaproteobacteria</taxon>
        <taxon>Hyphomicrobiales</taxon>
        <taxon>Phyllobacteriaceae</taxon>
        <taxon>Mesorhizobium</taxon>
    </lineage>
</organism>
<keyword evidence="1 4" id="KW-0808">Transferase</keyword>
<dbReference type="CDD" id="cd04301">
    <property type="entry name" value="NAT_SF"/>
    <property type="match status" value="1"/>
</dbReference>
<keyword evidence="5" id="KW-1185">Reference proteome</keyword>
<reference evidence="5" key="1">
    <citation type="submission" date="2017-03" db="EMBL/GenBank/DDBJ databases">
        <authorList>
            <person name="Safronova V.I."/>
            <person name="Sazanova A.L."/>
            <person name="Chirak E.R."/>
        </authorList>
    </citation>
    <scope>NUCLEOTIDE SEQUENCE [LARGE SCALE GENOMIC DNA]</scope>
    <source>
        <strain evidence="5">Ach-343</strain>
    </source>
</reference>
<accession>A0A2W7C4I9</accession>
<evidence type="ECO:0000313" key="5">
    <source>
        <dbReference type="Proteomes" id="UP000248616"/>
    </source>
</evidence>
<keyword evidence="2" id="KW-0012">Acyltransferase</keyword>
<sequence>MRWPRASTPSATRETDTVNWKEAVSITRIPADFDRWDDVLALITDAFAGMDGVIDPPSSAHLLTADTLRDKARREIGFVALNGDRIVGCVFALERTAEYYVGKLAVAPDCQGQGIGRRLMQAVEDLGRSRGKAAVELQTRIELTGNHAAFARFGFHETERTAHEGYIRPTSITMRKVLA</sequence>
<dbReference type="SUPFAM" id="SSF55729">
    <property type="entry name" value="Acyl-CoA N-acyltransferases (Nat)"/>
    <property type="match status" value="1"/>
</dbReference>
<dbReference type="Proteomes" id="UP000248616">
    <property type="component" value="Unassembled WGS sequence"/>
</dbReference>
<dbReference type="InterPro" id="IPR000182">
    <property type="entry name" value="GNAT_dom"/>
</dbReference>
<dbReference type="InterPro" id="IPR050832">
    <property type="entry name" value="Bact_Acetyltransf"/>
</dbReference>
<dbReference type="PROSITE" id="PS51186">
    <property type="entry name" value="GNAT"/>
    <property type="match status" value="1"/>
</dbReference>
<dbReference type="AlphaFoldDB" id="A0A2W7C4I9"/>
<proteinExistence type="predicted"/>
<dbReference type="GO" id="GO:0016747">
    <property type="term" value="F:acyltransferase activity, transferring groups other than amino-acyl groups"/>
    <property type="evidence" value="ECO:0007669"/>
    <property type="project" value="InterPro"/>
</dbReference>
<evidence type="ECO:0000259" key="3">
    <source>
        <dbReference type="PROSITE" id="PS51186"/>
    </source>
</evidence>
<evidence type="ECO:0000256" key="1">
    <source>
        <dbReference type="ARBA" id="ARBA00022679"/>
    </source>
</evidence>
<protein>
    <submittedName>
        <fullName evidence="4">GNAT family N-acetyltransferase</fullName>
    </submittedName>
</protein>
<dbReference type="PANTHER" id="PTHR43877">
    <property type="entry name" value="AMINOALKYLPHOSPHONATE N-ACETYLTRANSFERASE-RELATED-RELATED"/>
    <property type="match status" value="1"/>
</dbReference>
<dbReference type="PANTHER" id="PTHR43877:SF2">
    <property type="entry name" value="AMINOALKYLPHOSPHONATE N-ACETYLTRANSFERASE-RELATED"/>
    <property type="match status" value="1"/>
</dbReference>
<comment type="caution">
    <text evidence="4">The sequence shown here is derived from an EMBL/GenBank/DDBJ whole genome shotgun (WGS) entry which is preliminary data.</text>
</comment>
<dbReference type="InterPro" id="IPR016181">
    <property type="entry name" value="Acyl_CoA_acyltransferase"/>
</dbReference>
<dbReference type="Gene3D" id="3.40.630.30">
    <property type="match status" value="1"/>
</dbReference>
<feature type="domain" description="N-acetyltransferase" evidence="3">
    <location>
        <begin position="24"/>
        <end position="179"/>
    </location>
</feature>
<name>A0A2W7C4I9_9HYPH</name>
<evidence type="ECO:0000256" key="2">
    <source>
        <dbReference type="ARBA" id="ARBA00023315"/>
    </source>
</evidence>
<evidence type="ECO:0000313" key="4">
    <source>
        <dbReference type="EMBL" id="PZV38045.1"/>
    </source>
</evidence>
<gene>
    <name evidence="4" type="ORF">B5V02_13400</name>
</gene>
<dbReference type="Pfam" id="PF00583">
    <property type="entry name" value="Acetyltransf_1"/>
    <property type="match status" value="1"/>
</dbReference>
<dbReference type="EMBL" id="MZXV01000032">
    <property type="protein sequence ID" value="PZV38045.1"/>
    <property type="molecule type" value="Genomic_DNA"/>
</dbReference>